<dbReference type="Gene3D" id="3.40.50.10490">
    <property type="entry name" value="Glucose-6-phosphate isomerase like protein, domain 1"/>
    <property type="match status" value="2"/>
</dbReference>
<dbReference type="GO" id="GO:0005829">
    <property type="term" value="C:cytosol"/>
    <property type="evidence" value="ECO:0007669"/>
    <property type="project" value="TreeGrafter"/>
</dbReference>
<dbReference type="Pfam" id="PF00342">
    <property type="entry name" value="PGI"/>
    <property type="match status" value="1"/>
</dbReference>
<dbReference type="Proteomes" id="UP000005234">
    <property type="component" value="Chromosome"/>
</dbReference>
<dbReference type="SUPFAM" id="SSF53697">
    <property type="entry name" value="SIS domain"/>
    <property type="match status" value="1"/>
</dbReference>
<keyword evidence="3 4" id="KW-0413">Isomerase</keyword>
<dbReference type="PANTHER" id="PTHR11469:SF1">
    <property type="entry name" value="GLUCOSE-6-PHOSPHATE ISOMERASE"/>
    <property type="match status" value="1"/>
</dbReference>
<dbReference type="GO" id="GO:0006094">
    <property type="term" value="P:gluconeogenesis"/>
    <property type="evidence" value="ECO:0007669"/>
    <property type="project" value="UniProtKB-UniRule"/>
</dbReference>
<feature type="active site" evidence="4">
    <location>
        <position position="509"/>
    </location>
</feature>
<dbReference type="GO" id="GO:0051156">
    <property type="term" value="P:glucose 6-phosphate metabolic process"/>
    <property type="evidence" value="ECO:0007669"/>
    <property type="project" value="TreeGrafter"/>
</dbReference>
<dbReference type="OrthoDB" id="140919at2"/>
<dbReference type="EC" id="5.3.1.9" evidence="4"/>
<comment type="function">
    <text evidence="4">Catalyzes the reversible isomerization of glucose-6-phosphate to fructose-6-phosphate.</text>
</comment>
<accession>H8L4V5</accession>
<dbReference type="PROSITE" id="PS51463">
    <property type="entry name" value="P_GLUCOSE_ISOMERASE_3"/>
    <property type="match status" value="1"/>
</dbReference>
<keyword evidence="7" id="KW-1185">Reference proteome</keyword>
<comment type="subcellular location">
    <subcellularLocation>
        <location evidence="4">Cytoplasm</location>
    </subcellularLocation>
</comment>
<dbReference type="PRINTS" id="PR00662">
    <property type="entry name" value="G6PISOMERASE"/>
</dbReference>
<gene>
    <name evidence="4" type="primary">pgi</name>
    <name evidence="6" type="ordered locus">Fraau_0546</name>
</gene>
<sequence>MPSTSEPSPLAAHAERLTGVPLRELIQDPQRNEALRQRLGPLLLDLSRQSLDLPALQALGEDLEASGWQAAREAMFSGESINRSEGRPVLHTALRAAGAALPSPAPAEVRRDIEQTLQKVERLVSALHAGEGASCGLPTTVTDVVHIGIGGSDLGPRLAVHALSRYRRPHTRVHFLTNVDGQTVHDLLAGLDPRRTLVIIASKSFNTQETLLNANALRDWIARAYDGNARKLARHFLAVTARPEAARAWGVPESHIYPMWDYVSGRTSLWSAVGLVAALALGMEHFRAMLAGAARMDDHFRSTEWTQNLPVLLALVEHWNRNFKGYAGRAVIAYADLLRDLTPYLQQLEMESLGKQVDQNGQPLAGRGGGVVWGGVGTNAQHAYFQALHQGSEVIPVEFIALVRPAHPLHANHDALLSNVLGQAASLALGRSAAEVQADPERRPEGLSAEALAAQRVLPGNRPSTIILLDELTPQSLGSLIALYEHKVFVLAHWWGLNAYDQWGVEPGKALARQIAAVLDAEAMDLEDFDPATRALIQEIQSRREG</sequence>
<keyword evidence="2 4" id="KW-0324">Glycolysis</keyword>
<comment type="pathway">
    <text evidence="4">Carbohydrate biosynthesis; gluconeogenesis.</text>
</comment>
<dbReference type="InterPro" id="IPR023096">
    <property type="entry name" value="G6P_Isomerase_C"/>
</dbReference>
<name>H8L4V5_FRAAD</name>
<dbReference type="STRING" id="767434.Fraau_0546"/>
<evidence type="ECO:0000256" key="2">
    <source>
        <dbReference type="ARBA" id="ARBA00023152"/>
    </source>
</evidence>
<comment type="pathway">
    <text evidence="4 5">Carbohydrate degradation; glycolysis; D-glyceraldehyde 3-phosphate and glycerone phosphate from D-glucose: step 2/4.</text>
</comment>
<dbReference type="eggNOG" id="COG0166">
    <property type="taxonomic scope" value="Bacteria"/>
</dbReference>
<dbReference type="CDD" id="cd05015">
    <property type="entry name" value="SIS_PGI_1"/>
    <property type="match status" value="1"/>
</dbReference>
<dbReference type="PANTHER" id="PTHR11469">
    <property type="entry name" value="GLUCOSE-6-PHOSPHATE ISOMERASE"/>
    <property type="match status" value="1"/>
</dbReference>
<dbReference type="EMBL" id="CP003350">
    <property type="protein sequence ID" value="AFC85028.1"/>
    <property type="molecule type" value="Genomic_DNA"/>
</dbReference>
<dbReference type="UniPathway" id="UPA00138"/>
<dbReference type="HOGENOM" id="CLU_017947_3_1_6"/>
<dbReference type="InterPro" id="IPR001672">
    <property type="entry name" value="G6P_Isomerase"/>
</dbReference>
<comment type="catalytic activity">
    <reaction evidence="4 5">
        <text>alpha-D-glucose 6-phosphate = beta-D-fructose 6-phosphate</text>
        <dbReference type="Rhea" id="RHEA:11816"/>
        <dbReference type="ChEBI" id="CHEBI:57634"/>
        <dbReference type="ChEBI" id="CHEBI:58225"/>
        <dbReference type="EC" id="5.3.1.9"/>
    </reaction>
</comment>
<dbReference type="UniPathway" id="UPA00109">
    <property type="reaction ID" value="UER00181"/>
</dbReference>
<protein>
    <recommendedName>
        <fullName evidence="4">Glucose-6-phosphate isomerase</fullName>
        <shortName evidence="4">GPI</shortName>
        <ecNumber evidence="4">5.3.1.9</ecNumber>
    </recommendedName>
    <alternativeName>
        <fullName evidence="4">Phosphoglucose isomerase</fullName>
        <shortName evidence="4">PGI</shortName>
    </alternativeName>
    <alternativeName>
        <fullName evidence="4">Phosphohexose isomerase</fullName>
        <shortName evidence="4">PHI</shortName>
    </alternativeName>
</protein>
<dbReference type="GO" id="GO:0006096">
    <property type="term" value="P:glycolytic process"/>
    <property type="evidence" value="ECO:0007669"/>
    <property type="project" value="UniProtKB-UniRule"/>
</dbReference>
<dbReference type="InterPro" id="IPR035482">
    <property type="entry name" value="SIS_PGI_2"/>
</dbReference>
<dbReference type="InterPro" id="IPR035476">
    <property type="entry name" value="SIS_PGI_1"/>
</dbReference>
<comment type="similarity">
    <text evidence="4 5">Belongs to the GPI family.</text>
</comment>
<evidence type="ECO:0000313" key="7">
    <source>
        <dbReference type="Proteomes" id="UP000005234"/>
    </source>
</evidence>
<evidence type="ECO:0000256" key="5">
    <source>
        <dbReference type="RuleBase" id="RU000612"/>
    </source>
</evidence>
<dbReference type="CDD" id="cd05016">
    <property type="entry name" value="SIS_PGI_2"/>
    <property type="match status" value="1"/>
</dbReference>
<dbReference type="KEGG" id="fau:Fraau_0546"/>
<dbReference type="GO" id="GO:0048029">
    <property type="term" value="F:monosaccharide binding"/>
    <property type="evidence" value="ECO:0007669"/>
    <property type="project" value="TreeGrafter"/>
</dbReference>
<dbReference type="InterPro" id="IPR046348">
    <property type="entry name" value="SIS_dom_sf"/>
</dbReference>
<evidence type="ECO:0000256" key="4">
    <source>
        <dbReference type="HAMAP-Rule" id="MF_00473"/>
    </source>
</evidence>
<dbReference type="GO" id="GO:0097367">
    <property type="term" value="F:carbohydrate derivative binding"/>
    <property type="evidence" value="ECO:0007669"/>
    <property type="project" value="InterPro"/>
</dbReference>
<evidence type="ECO:0000256" key="1">
    <source>
        <dbReference type="ARBA" id="ARBA00022432"/>
    </source>
</evidence>
<dbReference type="NCBIfam" id="NF001211">
    <property type="entry name" value="PRK00179.1"/>
    <property type="match status" value="1"/>
</dbReference>
<dbReference type="GO" id="GO:0004347">
    <property type="term" value="F:glucose-6-phosphate isomerase activity"/>
    <property type="evidence" value="ECO:0007669"/>
    <property type="project" value="UniProtKB-UniRule"/>
</dbReference>
<dbReference type="AlphaFoldDB" id="H8L4V5"/>
<dbReference type="Gene3D" id="1.10.1390.10">
    <property type="match status" value="1"/>
</dbReference>
<evidence type="ECO:0000256" key="3">
    <source>
        <dbReference type="ARBA" id="ARBA00023235"/>
    </source>
</evidence>
<feature type="active site" evidence="4">
    <location>
        <position position="382"/>
    </location>
</feature>
<evidence type="ECO:0000313" key="6">
    <source>
        <dbReference type="EMBL" id="AFC85028.1"/>
    </source>
</evidence>
<reference evidence="6" key="1">
    <citation type="submission" date="2012-02" db="EMBL/GenBank/DDBJ databases">
        <title>The complete genome of Frateuria aurantia DSM 6220.</title>
        <authorList>
            <consortium name="US DOE Joint Genome Institute (JGI-PGF)"/>
            <person name="Lucas S."/>
            <person name="Copeland A."/>
            <person name="Lapidus A."/>
            <person name="Glavina del Rio T."/>
            <person name="Dalin E."/>
            <person name="Tice H."/>
            <person name="Bruce D."/>
            <person name="Goodwin L."/>
            <person name="Pitluck S."/>
            <person name="Peters L."/>
            <person name="Ovchinnikova G."/>
            <person name="Teshima H."/>
            <person name="Kyrpides N."/>
            <person name="Mavromatis K."/>
            <person name="Ivanova N."/>
            <person name="Brettin T."/>
            <person name="Detter J.C."/>
            <person name="Han C."/>
            <person name="Larimer F."/>
            <person name="Land M."/>
            <person name="Hauser L."/>
            <person name="Markowitz V."/>
            <person name="Cheng J.-F."/>
            <person name="Hugenholtz P."/>
            <person name="Woyke T."/>
            <person name="Wu D."/>
            <person name="Brambilla E."/>
            <person name="Klenk H.-P."/>
            <person name="Eisen J.A."/>
        </authorList>
    </citation>
    <scope>NUCLEOTIDE SEQUENCE</scope>
    <source>
        <strain evidence="6">DSM 6220</strain>
    </source>
</reference>
<keyword evidence="1 4" id="KW-0312">Gluconeogenesis</keyword>
<dbReference type="RefSeq" id="WP_014402034.1">
    <property type="nucleotide sequence ID" value="NC_017033.1"/>
</dbReference>
<dbReference type="HAMAP" id="MF_00473">
    <property type="entry name" value="G6P_isomerase"/>
    <property type="match status" value="1"/>
</dbReference>
<proteinExistence type="inferred from homology"/>
<organism evidence="6 7">
    <name type="scientific">Frateuria aurantia (strain ATCC 33424 / DSM 6220 / KCTC 2777 / LMG 1558 / NBRC 3245 / NCIMB 13370)</name>
    <name type="common">Acetobacter aurantius</name>
    <dbReference type="NCBI Taxonomy" id="767434"/>
    <lineage>
        <taxon>Bacteria</taxon>
        <taxon>Pseudomonadati</taxon>
        <taxon>Pseudomonadota</taxon>
        <taxon>Gammaproteobacteria</taxon>
        <taxon>Lysobacterales</taxon>
        <taxon>Rhodanobacteraceae</taxon>
        <taxon>Frateuria</taxon>
    </lineage>
</organism>
<keyword evidence="4" id="KW-0963">Cytoplasm</keyword>
<feature type="active site" description="Proton donor" evidence="4">
    <location>
        <position position="351"/>
    </location>
</feature>